<dbReference type="GO" id="GO:0052657">
    <property type="term" value="F:guanine phosphoribosyltransferase activity"/>
    <property type="evidence" value="ECO:0007669"/>
    <property type="project" value="RHEA"/>
</dbReference>
<evidence type="ECO:0000256" key="13">
    <source>
        <dbReference type="ARBA" id="ARBA00022842"/>
    </source>
</evidence>
<dbReference type="Gene3D" id="3.40.50.2020">
    <property type="match status" value="1"/>
</dbReference>
<evidence type="ECO:0000256" key="12">
    <source>
        <dbReference type="ARBA" id="ARBA00022741"/>
    </source>
</evidence>
<keyword evidence="7 16" id="KW-0963">Cytoplasm</keyword>
<evidence type="ECO:0000256" key="14">
    <source>
        <dbReference type="ARBA" id="ARBA00048811"/>
    </source>
</evidence>
<evidence type="ECO:0000256" key="2">
    <source>
        <dbReference type="ARBA" id="ARBA00002049"/>
    </source>
</evidence>
<dbReference type="STRING" id="1121919.SAMN02745975_01401"/>
<keyword evidence="10 16" id="KW-0479">Metal-binding</keyword>
<dbReference type="GO" id="GO:0006166">
    <property type="term" value="P:purine ribonucleoside salvage"/>
    <property type="evidence" value="ECO:0007669"/>
    <property type="project" value="UniProtKB-KW"/>
</dbReference>
<keyword evidence="9 16" id="KW-0808">Transferase</keyword>
<comment type="catalytic activity">
    <reaction evidence="15">
        <text>IMP + diphosphate = hypoxanthine + 5-phospho-alpha-D-ribose 1-diphosphate</text>
        <dbReference type="Rhea" id="RHEA:17973"/>
        <dbReference type="ChEBI" id="CHEBI:17368"/>
        <dbReference type="ChEBI" id="CHEBI:33019"/>
        <dbReference type="ChEBI" id="CHEBI:58017"/>
        <dbReference type="ChEBI" id="CHEBI:58053"/>
        <dbReference type="EC" id="2.4.2.8"/>
    </reaction>
    <physiologicalReaction direction="right-to-left" evidence="15">
        <dbReference type="Rhea" id="RHEA:17975"/>
    </physiologicalReaction>
</comment>
<comment type="pathway">
    <text evidence="4 16">Purine metabolism; IMP biosynthesis via salvage pathway; IMP from hypoxanthine: step 1/1.</text>
</comment>
<keyword evidence="19" id="KW-1185">Reference proteome</keyword>
<reference evidence="19" key="1">
    <citation type="submission" date="2016-11" db="EMBL/GenBank/DDBJ databases">
        <authorList>
            <person name="Varghese N."/>
            <person name="Submissions S."/>
        </authorList>
    </citation>
    <scope>NUCLEOTIDE SEQUENCE [LARGE SCALE GENOMIC DNA]</scope>
    <source>
        <strain evidence="19">DSM 17957</strain>
    </source>
</reference>
<evidence type="ECO:0000256" key="8">
    <source>
        <dbReference type="ARBA" id="ARBA00022676"/>
    </source>
</evidence>
<comment type="cofactor">
    <cofactor evidence="1 16">
        <name>Mg(2+)</name>
        <dbReference type="ChEBI" id="CHEBI:18420"/>
    </cofactor>
</comment>
<dbReference type="Proteomes" id="UP000184536">
    <property type="component" value="Unassembled WGS sequence"/>
</dbReference>
<dbReference type="GO" id="GO:0000287">
    <property type="term" value="F:magnesium ion binding"/>
    <property type="evidence" value="ECO:0007669"/>
    <property type="project" value="TreeGrafter"/>
</dbReference>
<dbReference type="GO" id="GO:0005829">
    <property type="term" value="C:cytosol"/>
    <property type="evidence" value="ECO:0007669"/>
    <property type="project" value="TreeGrafter"/>
</dbReference>
<dbReference type="AlphaFoldDB" id="A0A1M6GYC1"/>
<gene>
    <name evidence="18" type="ORF">SAMN02745975_01401</name>
</gene>
<evidence type="ECO:0000256" key="16">
    <source>
        <dbReference type="RuleBase" id="RU364099"/>
    </source>
</evidence>
<dbReference type="GO" id="GO:0006178">
    <property type="term" value="P:guanine salvage"/>
    <property type="evidence" value="ECO:0007669"/>
    <property type="project" value="TreeGrafter"/>
</dbReference>
<protein>
    <recommendedName>
        <fullName evidence="16">Hypoxanthine phosphoribosyltransferase</fullName>
        <ecNumber evidence="16">2.4.2.8</ecNumber>
    </recommendedName>
</protein>
<evidence type="ECO:0000313" key="18">
    <source>
        <dbReference type="EMBL" id="SHJ14914.1"/>
    </source>
</evidence>
<dbReference type="FunFam" id="3.40.50.2020:FF:000006">
    <property type="entry name" value="Hypoxanthine phosphoribosyltransferase"/>
    <property type="match status" value="1"/>
</dbReference>
<dbReference type="EMBL" id="FQZV01000015">
    <property type="protein sequence ID" value="SHJ14914.1"/>
    <property type="molecule type" value="Genomic_DNA"/>
</dbReference>
<dbReference type="GO" id="GO:0032263">
    <property type="term" value="P:GMP salvage"/>
    <property type="evidence" value="ECO:0007669"/>
    <property type="project" value="TreeGrafter"/>
</dbReference>
<sequence>MEKNIREILFTEEQIEKKLEELGAKITADYQGKNLLLIGVLKGANVFMSDLMRKIQIPLSIDFIAVSSYGLSTESSGVVKIIKDLDHSIEGKDVLIVEDIIDTGLTLDYLYHNLLSRKPGSFKICTLLDKPERRKADIKVDYKGFDIPDEFIVGYGIDYAEQYRNLPYIAILKKEVYEKQ</sequence>
<accession>A0A1M6GYC1</accession>
<evidence type="ECO:0000256" key="7">
    <source>
        <dbReference type="ARBA" id="ARBA00022490"/>
    </source>
</evidence>
<dbReference type="UniPathway" id="UPA00591">
    <property type="reaction ID" value="UER00648"/>
</dbReference>
<evidence type="ECO:0000256" key="9">
    <source>
        <dbReference type="ARBA" id="ARBA00022679"/>
    </source>
</evidence>
<evidence type="ECO:0000313" key="19">
    <source>
        <dbReference type="Proteomes" id="UP000184536"/>
    </source>
</evidence>
<evidence type="ECO:0000256" key="5">
    <source>
        <dbReference type="ARBA" id="ARBA00004676"/>
    </source>
</evidence>
<evidence type="ECO:0000256" key="6">
    <source>
        <dbReference type="ARBA" id="ARBA00008391"/>
    </source>
</evidence>
<keyword evidence="11 16" id="KW-0660">Purine salvage</keyword>
<evidence type="ECO:0000256" key="3">
    <source>
        <dbReference type="ARBA" id="ARBA00004496"/>
    </source>
</evidence>
<dbReference type="PANTHER" id="PTHR43340">
    <property type="entry name" value="HYPOXANTHINE-GUANINE PHOSPHORIBOSYLTRANSFERASE"/>
    <property type="match status" value="1"/>
</dbReference>
<comment type="subcellular location">
    <subcellularLocation>
        <location evidence="3 16">Cytoplasm</location>
    </subcellularLocation>
</comment>
<comment type="pathway">
    <text evidence="5">Purine metabolism; GMP biosynthesis via salvage pathway; GMP from guanine: step 1/1.</text>
</comment>
<organism evidence="18 19">
    <name type="scientific">Geosporobacter subterraneus DSM 17957</name>
    <dbReference type="NCBI Taxonomy" id="1121919"/>
    <lineage>
        <taxon>Bacteria</taxon>
        <taxon>Bacillati</taxon>
        <taxon>Bacillota</taxon>
        <taxon>Clostridia</taxon>
        <taxon>Peptostreptococcales</taxon>
        <taxon>Thermotaleaceae</taxon>
        <taxon>Geosporobacter</taxon>
    </lineage>
</organism>
<evidence type="ECO:0000256" key="1">
    <source>
        <dbReference type="ARBA" id="ARBA00001946"/>
    </source>
</evidence>
<dbReference type="InterPro" id="IPR050408">
    <property type="entry name" value="HGPRT"/>
</dbReference>
<dbReference type="EC" id="2.4.2.8" evidence="16"/>
<dbReference type="NCBIfam" id="TIGR01203">
    <property type="entry name" value="HGPRTase"/>
    <property type="match status" value="1"/>
</dbReference>
<dbReference type="OrthoDB" id="9802824at2"/>
<dbReference type="GO" id="GO:0000166">
    <property type="term" value="F:nucleotide binding"/>
    <property type="evidence" value="ECO:0007669"/>
    <property type="project" value="UniProtKB-KW"/>
</dbReference>
<proteinExistence type="inferred from homology"/>
<dbReference type="CDD" id="cd06223">
    <property type="entry name" value="PRTases_typeI"/>
    <property type="match status" value="1"/>
</dbReference>
<dbReference type="GO" id="GO:0004422">
    <property type="term" value="F:hypoxanthine phosphoribosyltransferase activity"/>
    <property type="evidence" value="ECO:0007669"/>
    <property type="project" value="InterPro"/>
</dbReference>
<keyword evidence="12 16" id="KW-0547">Nucleotide-binding</keyword>
<dbReference type="GO" id="GO:0046100">
    <property type="term" value="P:hypoxanthine metabolic process"/>
    <property type="evidence" value="ECO:0007669"/>
    <property type="project" value="TreeGrafter"/>
</dbReference>
<dbReference type="InterPro" id="IPR029057">
    <property type="entry name" value="PRTase-like"/>
</dbReference>
<dbReference type="InterPro" id="IPR000836">
    <property type="entry name" value="PRTase_dom"/>
</dbReference>
<evidence type="ECO:0000259" key="17">
    <source>
        <dbReference type="Pfam" id="PF00156"/>
    </source>
</evidence>
<keyword evidence="13 16" id="KW-0460">Magnesium</keyword>
<keyword evidence="8 16" id="KW-0328">Glycosyltransferase</keyword>
<evidence type="ECO:0000256" key="15">
    <source>
        <dbReference type="ARBA" id="ARBA00049402"/>
    </source>
</evidence>
<dbReference type="PANTHER" id="PTHR43340:SF1">
    <property type="entry name" value="HYPOXANTHINE PHOSPHORIBOSYLTRANSFERASE"/>
    <property type="match status" value="1"/>
</dbReference>
<comment type="similarity">
    <text evidence="6 16">Belongs to the purine/pyrimidine phosphoribosyltransferase family.</text>
</comment>
<feature type="domain" description="Phosphoribosyltransferase" evidence="17">
    <location>
        <begin position="11"/>
        <end position="159"/>
    </location>
</feature>
<evidence type="ECO:0000256" key="10">
    <source>
        <dbReference type="ARBA" id="ARBA00022723"/>
    </source>
</evidence>
<dbReference type="InterPro" id="IPR005904">
    <property type="entry name" value="Hxn_phspho_trans"/>
</dbReference>
<comment type="catalytic activity">
    <reaction evidence="14">
        <text>GMP + diphosphate = guanine + 5-phospho-alpha-D-ribose 1-diphosphate</text>
        <dbReference type="Rhea" id="RHEA:25424"/>
        <dbReference type="ChEBI" id="CHEBI:16235"/>
        <dbReference type="ChEBI" id="CHEBI:33019"/>
        <dbReference type="ChEBI" id="CHEBI:58017"/>
        <dbReference type="ChEBI" id="CHEBI:58115"/>
        <dbReference type="EC" id="2.4.2.8"/>
    </reaction>
    <physiologicalReaction direction="right-to-left" evidence="14">
        <dbReference type="Rhea" id="RHEA:25426"/>
    </physiologicalReaction>
</comment>
<evidence type="ECO:0000256" key="4">
    <source>
        <dbReference type="ARBA" id="ARBA00004669"/>
    </source>
</evidence>
<evidence type="ECO:0000256" key="11">
    <source>
        <dbReference type="ARBA" id="ARBA00022726"/>
    </source>
</evidence>
<dbReference type="SUPFAM" id="SSF53271">
    <property type="entry name" value="PRTase-like"/>
    <property type="match status" value="1"/>
</dbReference>
<name>A0A1M6GYC1_9FIRM</name>
<dbReference type="Pfam" id="PF00156">
    <property type="entry name" value="Pribosyltran"/>
    <property type="match status" value="1"/>
</dbReference>
<dbReference type="GO" id="GO:0032264">
    <property type="term" value="P:IMP salvage"/>
    <property type="evidence" value="ECO:0007669"/>
    <property type="project" value="UniProtKB-UniPathway"/>
</dbReference>
<comment type="function">
    <text evidence="2">Purine salvage pathway enzyme that catalyzes the transfer of the ribosyl-5-phosphate group from 5-phospho-alpha-D-ribose 1-diphosphate (PRPP) to the N9 position of the 6-oxopurines hypoxanthine and guanine to form the corresponding ribonucleotides IMP (inosine 5'-monophosphate) and GMP (guanosine 5'-monophosphate), with the release of PPi.</text>
</comment>